<evidence type="ECO:0000256" key="6">
    <source>
        <dbReference type="SAM" id="Phobius"/>
    </source>
</evidence>
<dbReference type="GO" id="GO:0016020">
    <property type="term" value="C:membrane"/>
    <property type="evidence" value="ECO:0007669"/>
    <property type="project" value="UniProtKB-SubCell"/>
</dbReference>
<keyword evidence="3 6" id="KW-1133">Transmembrane helix</keyword>
<feature type="compositionally biased region" description="Low complexity" evidence="5">
    <location>
        <begin position="154"/>
        <end position="167"/>
    </location>
</feature>
<keyword evidence="8" id="KW-1185">Reference proteome</keyword>
<gene>
    <name evidence="7" type="ORF">GRF29_213g45943</name>
</gene>
<dbReference type="PANTHER" id="PTHR15549">
    <property type="entry name" value="PAIRED IMMUNOGLOBULIN-LIKE TYPE 2 RECEPTOR"/>
    <property type="match status" value="1"/>
</dbReference>
<dbReference type="InterPro" id="IPR051694">
    <property type="entry name" value="Immunoregulatory_rcpt-like"/>
</dbReference>
<evidence type="ECO:0000313" key="8">
    <source>
        <dbReference type="Proteomes" id="UP001280581"/>
    </source>
</evidence>
<organism evidence="7 8">
    <name type="scientific">Pseudopithomyces chartarum</name>
    <dbReference type="NCBI Taxonomy" id="1892770"/>
    <lineage>
        <taxon>Eukaryota</taxon>
        <taxon>Fungi</taxon>
        <taxon>Dikarya</taxon>
        <taxon>Ascomycota</taxon>
        <taxon>Pezizomycotina</taxon>
        <taxon>Dothideomycetes</taxon>
        <taxon>Pleosporomycetidae</taxon>
        <taxon>Pleosporales</taxon>
        <taxon>Massarineae</taxon>
        <taxon>Didymosphaeriaceae</taxon>
        <taxon>Pseudopithomyces</taxon>
    </lineage>
</organism>
<evidence type="ECO:0000256" key="4">
    <source>
        <dbReference type="ARBA" id="ARBA00023136"/>
    </source>
</evidence>
<evidence type="ECO:0000256" key="3">
    <source>
        <dbReference type="ARBA" id="ARBA00022989"/>
    </source>
</evidence>
<dbReference type="EMBL" id="WVTA01000017">
    <property type="protein sequence ID" value="KAK3200817.1"/>
    <property type="molecule type" value="Genomic_DNA"/>
</dbReference>
<keyword evidence="2 6" id="KW-0812">Transmembrane</keyword>
<comment type="subcellular location">
    <subcellularLocation>
        <location evidence="1">Membrane</location>
        <topology evidence="1">Single-pass membrane protein</topology>
    </subcellularLocation>
</comment>
<reference evidence="7 8" key="1">
    <citation type="submission" date="2021-02" db="EMBL/GenBank/DDBJ databases">
        <title>Genome assembly of Pseudopithomyces chartarum.</title>
        <authorList>
            <person name="Jauregui R."/>
            <person name="Singh J."/>
            <person name="Voisey C."/>
        </authorList>
    </citation>
    <scope>NUCLEOTIDE SEQUENCE [LARGE SCALE GENOMIC DNA]</scope>
    <source>
        <strain evidence="7 8">AGR01</strain>
    </source>
</reference>
<accession>A0AAN6LMU9</accession>
<dbReference type="GO" id="GO:0071944">
    <property type="term" value="C:cell periphery"/>
    <property type="evidence" value="ECO:0007669"/>
    <property type="project" value="UniProtKB-ARBA"/>
</dbReference>
<evidence type="ECO:0000256" key="1">
    <source>
        <dbReference type="ARBA" id="ARBA00004167"/>
    </source>
</evidence>
<feature type="region of interest" description="Disordered" evidence="5">
    <location>
        <begin position="1"/>
        <end position="21"/>
    </location>
</feature>
<evidence type="ECO:0000256" key="5">
    <source>
        <dbReference type="SAM" id="MobiDB-lite"/>
    </source>
</evidence>
<dbReference type="Proteomes" id="UP001280581">
    <property type="component" value="Unassembled WGS sequence"/>
</dbReference>
<feature type="transmembrane region" description="Helical" evidence="6">
    <location>
        <begin position="186"/>
        <end position="210"/>
    </location>
</feature>
<dbReference type="AlphaFoldDB" id="A0AAN6LMU9"/>
<sequence>MAAGRPPKDPQPVLEITPEHSPLPSTITFYHERAPEVGDQHILWYNDKRNQNGELDDSAWQTIRPAATAWTTAIKQEPAATTGVAGFLNLEGEPERMAYWTMGANGAEGERHTVNVASVSSNTVSSSTVTTGSTTSTGSTGTSTGKAENRTTDTSESASPLSTSSAAVTATTIPSELRNNGLKGGAVAGVAIGCLIAGALIAGVLAWFCLRRRKPAVAGRDSEASTVALMHKEKGPAAKTRSLSSGSPIAPALEHGLPQPLEDKAITGEISKISNLIKNHVQSYYHSRAVSPGMIDYDDLQALGEKLPVSVGTLSTLLNNSATREIALRFCLAWVVTSRIQLNDSSNTTFLPPEVAKSIQSMHHVEQQSRVHSLLYSKWRALTAELLQSSYTRNPFSANDGRVRNIQAAATLLDSVLRPYADSRMDDGARSRNLEEILKRAAQFAFTLFSQPTSWDFDWQNEDGVKSGSLCIFPALVQTSDENGEPLNPPRPFSEAVNRRLDE</sequence>
<keyword evidence="4 6" id="KW-0472">Membrane</keyword>
<comment type="caution">
    <text evidence="7">The sequence shown here is derived from an EMBL/GenBank/DDBJ whole genome shotgun (WGS) entry which is preliminary data.</text>
</comment>
<protein>
    <submittedName>
        <fullName evidence="7">Uncharacterized protein</fullName>
    </submittedName>
</protein>
<evidence type="ECO:0000313" key="7">
    <source>
        <dbReference type="EMBL" id="KAK3200817.1"/>
    </source>
</evidence>
<feature type="compositionally biased region" description="Low complexity" evidence="5">
    <location>
        <begin position="120"/>
        <end position="145"/>
    </location>
</feature>
<evidence type="ECO:0000256" key="2">
    <source>
        <dbReference type="ARBA" id="ARBA00022692"/>
    </source>
</evidence>
<feature type="region of interest" description="Disordered" evidence="5">
    <location>
        <begin position="120"/>
        <end position="167"/>
    </location>
</feature>
<proteinExistence type="predicted"/>
<feature type="region of interest" description="Disordered" evidence="5">
    <location>
        <begin position="481"/>
        <end position="503"/>
    </location>
</feature>
<name>A0AAN6LMU9_9PLEO</name>